<comment type="subunit">
    <text evidence="14">Heterodimer of AddA and AddB.</text>
</comment>
<dbReference type="InterPro" id="IPR014140">
    <property type="entry name" value="DNA_helicase_suAddB"/>
</dbReference>
<dbReference type="InterPro" id="IPR038726">
    <property type="entry name" value="PDDEXK_AddAB-type"/>
</dbReference>
<dbReference type="Gene3D" id="6.10.140.1030">
    <property type="match status" value="1"/>
</dbReference>
<evidence type="ECO:0000256" key="14">
    <source>
        <dbReference type="HAMAP-Rule" id="MF_01452"/>
    </source>
</evidence>
<keyword evidence="5 14" id="KW-0227">DNA damage</keyword>
<dbReference type="InterPro" id="IPR049035">
    <property type="entry name" value="ADDB_N"/>
</dbReference>
<keyword evidence="6 14" id="KW-0378">Hydrolase</keyword>
<evidence type="ECO:0000259" key="15">
    <source>
        <dbReference type="PROSITE" id="PS51217"/>
    </source>
</evidence>
<keyword evidence="2 14" id="KW-0540">Nuclease</keyword>
<dbReference type="Proteomes" id="UP001589854">
    <property type="component" value="Unassembled WGS sequence"/>
</dbReference>
<dbReference type="NCBIfam" id="TIGR02773">
    <property type="entry name" value="addB_Gpos"/>
    <property type="match status" value="1"/>
</dbReference>
<comment type="cofactor">
    <cofactor evidence="14">
        <name>Mg(2+)</name>
        <dbReference type="ChEBI" id="CHEBI:18420"/>
    </cofactor>
</comment>
<evidence type="ECO:0000256" key="6">
    <source>
        <dbReference type="ARBA" id="ARBA00022801"/>
    </source>
</evidence>
<organism evidence="16 17">
    <name type="scientific">Metabacillus herbersteinensis</name>
    <dbReference type="NCBI Taxonomy" id="283816"/>
    <lineage>
        <taxon>Bacteria</taxon>
        <taxon>Bacillati</taxon>
        <taxon>Bacillota</taxon>
        <taxon>Bacilli</taxon>
        <taxon>Bacillales</taxon>
        <taxon>Bacillaceae</taxon>
        <taxon>Metabacillus</taxon>
    </lineage>
</organism>
<dbReference type="Pfam" id="PF21445">
    <property type="entry name" value="ADDB_N"/>
    <property type="match status" value="1"/>
</dbReference>
<keyword evidence="9 14" id="KW-0067">ATP-binding</keyword>
<dbReference type="PANTHER" id="PTHR30591">
    <property type="entry name" value="RECBCD ENZYME SUBUNIT RECC"/>
    <property type="match status" value="1"/>
</dbReference>
<keyword evidence="11 14" id="KW-0411">Iron-sulfur</keyword>
<comment type="similarity">
    <text evidence="14">Belongs to the helicase family. AddB/RexB type 1 subfamily.</text>
</comment>
<dbReference type="GO" id="GO:0016787">
    <property type="term" value="F:hydrolase activity"/>
    <property type="evidence" value="ECO:0007669"/>
    <property type="project" value="UniProtKB-KW"/>
</dbReference>
<dbReference type="PROSITE" id="PS51217">
    <property type="entry name" value="UVRD_HELICASE_CTER"/>
    <property type="match status" value="1"/>
</dbReference>
<dbReference type="PANTHER" id="PTHR30591:SF1">
    <property type="entry name" value="RECBCD ENZYME SUBUNIT RECC"/>
    <property type="match status" value="1"/>
</dbReference>
<feature type="domain" description="UvrD-like helicase C-terminal" evidence="15">
    <location>
        <begin position="276"/>
        <end position="581"/>
    </location>
</feature>
<evidence type="ECO:0000313" key="16">
    <source>
        <dbReference type="EMBL" id="MFC0274563.1"/>
    </source>
</evidence>
<dbReference type="HAMAP" id="MF_01452">
    <property type="entry name" value="AddB_type1"/>
    <property type="match status" value="1"/>
</dbReference>
<dbReference type="InterPro" id="IPR014017">
    <property type="entry name" value="DNA_helicase_UvrD-like_C"/>
</dbReference>
<keyword evidence="8 14" id="KW-0269">Exonuclease</keyword>
<keyword evidence="12 14" id="KW-0238">DNA-binding</keyword>
<dbReference type="EMBL" id="JBHLVO010000039">
    <property type="protein sequence ID" value="MFC0274563.1"/>
    <property type="molecule type" value="Genomic_DNA"/>
</dbReference>
<evidence type="ECO:0000313" key="17">
    <source>
        <dbReference type="Proteomes" id="UP001589854"/>
    </source>
</evidence>
<dbReference type="GO" id="GO:0003678">
    <property type="term" value="F:DNA helicase activity"/>
    <property type="evidence" value="ECO:0007669"/>
    <property type="project" value="UniProtKB-EC"/>
</dbReference>
<comment type="caution">
    <text evidence="16">The sequence shown here is derived from an EMBL/GenBank/DDBJ whole genome shotgun (WGS) entry which is preliminary data.</text>
</comment>
<dbReference type="Gene3D" id="3.40.50.300">
    <property type="entry name" value="P-loop containing nucleotide triphosphate hydrolases"/>
    <property type="match status" value="3"/>
</dbReference>
<accession>A0ABV6GLJ2</accession>
<keyword evidence="3 14" id="KW-0479">Metal-binding</keyword>
<evidence type="ECO:0000256" key="13">
    <source>
        <dbReference type="ARBA" id="ARBA00023204"/>
    </source>
</evidence>
<comment type="function">
    <text evidence="14">The heterodimer acts as both an ATP-dependent DNA helicase and an ATP-dependent, dual-direction single-stranded exonuclease. Recognizes the chi site generating a DNA molecule suitable for the initiation of homologous recombination. The AddB subunit has 5' -&gt; 3' nuclease activity but not helicase activity.</text>
</comment>
<reference evidence="16 17" key="1">
    <citation type="submission" date="2024-09" db="EMBL/GenBank/DDBJ databases">
        <authorList>
            <person name="Sun Q."/>
            <person name="Mori K."/>
        </authorList>
    </citation>
    <scope>NUCLEOTIDE SEQUENCE [LARGE SCALE GENOMIC DNA]</scope>
    <source>
        <strain evidence="16 17">CCM 7228</strain>
    </source>
</reference>
<keyword evidence="10 14" id="KW-0408">Iron</keyword>
<evidence type="ECO:0000256" key="7">
    <source>
        <dbReference type="ARBA" id="ARBA00022806"/>
    </source>
</evidence>
<evidence type="ECO:0000256" key="11">
    <source>
        <dbReference type="ARBA" id="ARBA00023014"/>
    </source>
</evidence>
<keyword evidence="1 14" id="KW-0004">4Fe-4S</keyword>
<feature type="binding site" evidence="14">
    <location>
        <position position="1117"/>
    </location>
    <ligand>
        <name>[4Fe-4S] cluster</name>
        <dbReference type="ChEBI" id="CHEBI:49883"/>
    </ligand>
</feature>
<evidence type="ECO:0000256" key="4">
    <source>
        <dbReference type="ARBA" id="ARBA00022741"/>
    </source>
</evidence>
<evidence type="ECO:0000256" key="12">
    <source>
        <dbReference type="ARBA" id="ARBA00023125"/>
    </source>
</evidence>
<evidence type="ECO:0000256" key="5">
    <source>
        <dbReference type="ARBA" id="ARBA00022763"/>
    </source>
</evidence>
<keyword evidence="7 14" id="KW-0347">Helicase</keyword>
<gene>
    <name evidence="14 16" type="primary">addB</name>
    <name evidence="16" type="ORF">ACFFIX_24860</name>
</gene>
<comment type="cofactor">
    <cofactor evidence="14">
        <name>[4Fe-4S] cluster</name>
        <dbReference type="ChEBI" id="CHEBI:49883"/>
    </cofactor>
    <text evidence="14">Binds 1 [4Fe-4S] cluster.</text>
</comment>
<feature type="binding site" evidence="14">
    <location>
        <position position="796"/>
    </location>
    <ligand>
        <name>[4Fe-4S] cluster</name>
        <dbReference type="ChEBI" id="CHEBI:49883"/>
    </ligand>
</feature>
<name>A0ABV6GLJ2_9BACI</name>
<evidence type="ECO:0000256" key="2">
    <source>
        <dbReference type="ARBA" id="ARBA00022722"/>
    </source>
</evidence>
<dbReference type="Pfam" id="PF12705">
    <property type="entry name" value="PDDEXK_1"/>
    <property type="match status" value="1"/>
</dbReference>
<feature type="binding site" evidence="14">
    <location>
        <position position="1120"/>
    </location>
    <ligand>
        <name>[4Fe-4S] cluster</name>
        <dbReference type="ChEBI" id="CHEBI:49883"/>
    </ligand>
</feature>
<proteinExistence type="inferred from homology"/>
<comment type="miscellaneous">
    <text evidence="14">Despite having conserved helicase domains, this subunit does not have helicase activity.</text>
</comment>
<feature type="binding site" evidence="14">
    <location>
        <position position="1126"/>
    </location>
    <ligand>
        <name>[4Fe-4S] cluster</name>
        <dbReference type="ChEBI" id="CHEBI:49883"/>
    </ligand>
</feature>
<evidence type="ECO:0000256" key="10">
    <source>
        <dbReference type="ARBA" id="ARBA00023004"/>
    </source>
</evidence>
<keyword evidence="17" id="KW-1185">Reference proteome</keyword>
<dbReference type="EC" id="3.1.-.-" evidence="14"/>
<dbReference type="InterPro" id="IPR011604">
    <property type="entry name" value="PDDEXK-like_dom_sf"/>
</dbReference>
<dbReference type="Gene3D" id="3.90.320.10">
    <property type="match status" value="1"/>
</dbReference>
<evidence type="ECO:0000256" key="3">
    <source>
        <dbReference type="ARBA" id="ARBA00022723"/>
    </source>
</evidence>
<protein>
    <recommendedName>
        <fullName evidence="14">ATP-dependent helicase/deoxyribonuclease subunit B</fullName>
        <ecNumber evidence="14">3.1.-.-</ecNumber>
    </recommendedName>
    <alternativeName>
        <fullName evidence="14">ATP-dependent helicase/nuclease subunit AddB</fullName>
    </alternativeName>
</protein>
<evidence type="ECO:0000256" key="9">
    <source>
        <dbReference type="ARBA" id="ARBA00022840"/>
    </source>
</evidence>
<dbReference type="SUPFAM" id="SSF52540">
    <property type="entry name" value="P-loop containing nucleoside triphosphate hydrolases"/>
    <property type="match status" value="1"/>
</dbReference>
<evidence type="ECO:0000256" key="8">
    <source>
        <dbReference type="ARBA" id="ARBA00022839"/>
    </source>
</evidence>
<dbReference type="Pfam" id="PF13361">
    <property type="entry name" value="UvrD_C"/>
    <property type="match status" value="1"/>
</dbReference>
<keyword evidence="13 14" id="KW-0234">DNA repair</keyword>
<dbReference type="InterPro" id="IPR027417">
    <property type="entry name" value="P-loop_NTPase"/>
</dbReference>
<dbReference type="RefSeq" id="WP_378938991.1">
    <property type="nucleotide sequence ID" value="NZ_JBHLVO010000039.1"/>
</dbReference>
<keyword evidence="4 14" id="KW-0547">Nucleotide-binding</keyword>
<evidence type="ECO:0000256" key="1">
    <source>
        <dbReference type="ARBA" id="ARBA00022485"/>
    </source>
</evidence>
<sequence>MQFVIGRSGSGKTNYLLNGIREELFKEPTGSPLIYLVPDQMTFGAEYELIKTPGLRGMIRAQTFSFSRLAWRVLQETGGMARHHLSSTAIQMMLRKLVEEYKQDLKVFTKASDKSGFIQQLEAMLTEFKRYCLSPQELDEFITGENDTDKQALSEKLHDLALLYAQLEKSMSEKYIDSEDYLQLLAEQIPQSEYLQSAEIYIDGFHSFTPQEYEVIGVLIKHVKKTTIALTVDKPYTEHLPHELHLFRMTGMTYNRIRELALEAGVEIEESIVLDNHPRFSHSPSLAHLETNYDARPTKASDTRPDITLLQSSNARAEVEGIAREIHTLVKSKGYRYRDFAILNRNGANYHDLIQQVFKDYDLPFFIDQKRSMLNHPLIELIRSSLEVVNANWRYEAVFRCIKTELLFPLEENPEKLREEMDQLENYVLSYGIQGTKWTNGERWRYRRFYSLEDEFVITDEEQEIEERLNSLRDLIVPALRTLQTSLKKAKSGRELAQALYLYLEELSIPEKMNLISLEAEGKGRLLEAREHDQVWESVIGLLDEFVEMLTDQQITAKLFADMLETGFEGMKFSLVPPAIDQVLVADFERSRFFNLKVAFVIGANDGVLPARPKEEGILSEDEREALHHKGIELAATARQQLLDENFIIYLALTSASHKLYLSYPMADEEGKALLPSIITKRIKDMFPRIKTVHLLNEPGELSESEQLSFIVNENVTLSYLTAQLQAWKRGYPVLPLWWDAYNYFITSSQKQRATGVLSSLFYQNKAPKLQSDISRELYGEHIQGSVSRMELYNSCAFSHFASHGLGLKDRQFFRLDAPDIGQMFHAALKLISDRLHQLNLDWKELTAEQCERLSMDAVEKLAPRLQKEILLSSNRYHYLKRKLQKILARASAILSEHAKASGFTPVGLELGFGKGGTLPPIQFTLNNGCTMEVAGRIDRVDKADHSNGVLLRIVDYKSSQKDVHLSEVYYGLAMQMLTYLDVIITNSNDWIGVKASPAGVLYFHVHDPMIQAKSWMDEEKVDEEILKKFKMKGLLLGDEEAVRLMDHTLDAGVSSNVVSASMLKKGGFSKTSQIASEQEFDLLRDHVRDTFVKVGTDIIDGVIDIAPYKLRDKTPCAFCAYKSVCQFDEALDENNYRLLKHEKNSEVLKRMREEAGQSE</sequence>